<dbReference type="EMBL" id="CP022022">
    <property type="protein sequence ID" value="ASF42005.1"/>
    <property type="molecule type" value="Genomic_DNA"/>
</dbReference>
<sequence length="143" mass="16403">MTNGTSDTQKEKMGKKINKIINILYYFLVFIVIVTTITIIVNGKSLDFFWYLTKECHTNNNPLTCGYLFYYTFGYLSIALSFVINKDGIPPIIDHILFSIGALVAGCLWWGICFLLKKGLQKGSILILTLIEKWRNAHSNRRK</sequence>
<feature type="transmembrane region" description="Helical" evidence="1">
    <location>
        <begin position="96"/>
        <end position="116"/>
    </location>
</feature>
<dbReference type="KEGG" id="capn:CBG49_02250"/>
<proteinExistence type="predicted"/>
<keyword evidence="1" id="KW-1133">Transmembrane helix</keyword>
<protein>
    <submittedName>
        <fullName evidence="2">Uncharacterized protein</fullName>
    </submittedName>
</protein>
<dbReference type="Proteomes" id="UP000197007">
    <property type="component" value="Chromosome"/>
</dbReference>
<evidence type="ECO:0000313" key="2">
    <source>
        <dbReference type="EMBL" id="ASF42005.1"/>
    </source>
</evidence>
<name>A0A1Z4BL58_9FLAO</name>
<evidence type="ECO:0000256" key="1">
    <source>
        <dbReference type="SAM" id="Phobius"/>
    </source>
</evidence>
<accession>A0A1Z4BL58</accession>
<dbReference type="AlphaFoldDB" id="A0A1Z4BL58"/>
<feature type="transmembrane region" description="Helical" evidence="1">
    <location>
        <begin position="20"/>
        <end position="42"/>
    </location>
</feature>
<evidence type="ECO:0000313" key="3">
    <source>
        <dbReference type="Proteomes" id="UP000197007"/>
    </source>
</evidence>
<reference evidence="3" key="1">
    <citation type="submission" date="2017-06" db="EMBL/GenBank/DDBJ databases">
        <title>Complete genome sequence of Capnocytophaga sp. KCOM 1579 (=ChDC OS43) isolated from a human refractory periapical abscess lesion.</title>
        <authorList>
            <person name="Kook J.-K."/>
            <person name="Park S.-N."/>
            <person name="Lim Y.K."/>
            <person name="Roh H."/>
        </authorList>
    </citation>
    <scope>NUCLEOTIDE SEQUENCE [LARGE SCALE GENOMIC DNA]</scope>
    <source>
        <strain evidence="3">ChDC OS43</strain>
    </source>
</reference>
<gene>
    <name evidence="2" type="ORF">CBG49_02250</name>
</gene>
<feature type="transmembrane region" description="Helical" evidence="1">
    <location>
        <begin position="63"/>
        <end position="84"/>
    </location>
</feature>
<keyword evidence="3" id="KW-1185">Reference proteome</keyword>
<keyword evidence="1" id="KW-0812">Transmembrane</keyword>
<keyword evidence="1" id="KW-0472">Membrane</keyword>
<organism evidence="2 3">
    <name type="scientific">Capnocytophaga endodontalis</name>
    <dbReference type="NCBI Taxonomy" id="2708117"/>
    <lineage>
        <taxon>Bacteria</taxon>
        <taxon>Pseudomonadati</taxon>
        <taxon>Bacteroidota</taxon>
        <taxon>Flavobacteriia</taxon>
        <taxon>Flavobacteriales</taxon>
        <taxon>Flavobacteriaceae</taxon>
        <taxon>Capnocytophaga</taxon>
    </lineage>
</organism>